<comment type="caution">
    <text evidence="1">The sequence shown here is derived from an EMBL/GenBank/DDBJ whole genome shotgun (WGS) entry which is preliminary data.</text>
</comment>
<dbReference type="EMBL" id="VMGK01000023">
    <property type="protein sequence ID" value="TSC92503.1"/>
    <property type="molecule type" value="Genomic_DNA"/>
</dbReference>
<evidence type="ECO:0000313" key="2">
    <source>
        <dbReference type="Proteomes" id="UP000315689"/>
    </source>
</evidence>
<name>A0A554LI17_9BACT</name>
<gene>
    <name evidence="1" type="ORF">CEN89_640</name>
</gene>
<proteinExistence type="predicted"/>
<dbReference type="AlphaFoldDB" id="A0A554LI17"/>
<organism evidence="1 2">
    <name type="scientific">Candidatus Berkelbacteria bacterium Licking1014_7</name>
    <dbReference type="NCBI Taxonomy" id="2017147"/>
    <lineage>
        <taxon>Bacteria</taxon>
        <taxon>Candidatus Berkelbacteria</taxon>
    </lineage>
</organism>
<protein>
    <submittedName>
        <fullName evidence="1">Uncharacterized protein</fullName>
    </submittedName>
</protein>
<reference evidence="1 2" key="1">
    <citation type="submission" date="2017-07" db="EMBL/GenBank/DDBJ databases">
        <title>Mechanisms for carbon and nitrogen cycling indicate functional differentiation within the Candidate Phyla Radiation.</title>
        <authorList>
            <person name="Danczak R.E."/>
            <person name="Johnston M.D."/>
            <person name="Kenah C."/>
            <person name="Slattery M."/>
            <person name="Wrighton K.C."/>
            <person name="Wilkins M.J."/>
        </authorList>
    </citation>
    <scope>NUCLEOTIDE SEQUENCE [LARGE SCALE GENOMIC DNA]</scope>
    <source>
        <strain evidence="1">Licking1014_7</strain>
    </source>
</reference>
<dbReference type="Proteomes" id="UP000315689">
    <property type="component" value="Unassembled WGS sequence"/>
</dbReference>
<sequence>MGNAIGAAGLLGIADTVNRFVLNGADLGMGGTITNSSFAGASLVIKSGNVGIGTTAPTAQLHLVKADSSALTDILVNPTVKTSGNLLDLQVGGISQFSVNNAGSIHFAKGSVIDWDSTARTYAGRIEGVDTTPGVSGPNEGLDLVFSTKWTGNSALVEKLRINNVGHVSIGSTASNVYNSVFSIAGPAQYTGGQVFNPWGTGGAQVRGLAGLYTDNSDAGTRATAVAWSIAQPTFGSTNAVTITDAATLYIANAPVAGTNITLTRSHALWVAAGDSIFAGNVGIGTTSPGGKLEVSGQYYSTKYTATTTMDWANGNVPATAKWPGGVAPVLTSTASAVDIFTFASDGTNLLNLGFAADVK</sequence>
<accession>A0A554LI17</accession>
<evidence type="ECO:0000313" key="1">
    <source>
        <dbReference type="EMBL" id="TSC92503.1"/>
    </source>
</evidence>